<dbReference type="Pfam" id="PF07495">
    <property type="entry name" value="Y_Y_Y"/>
    <property type="match status" value="2"/>
</dbReference>
<gene>
    <name evidence="2" type="ORF">JHL18_03160</name>
</gene>
<dbReference type="InterPro" id="IPR011123">
    <property type="entry name" value="Y_Y_Y"/>
</dbReference>
<evidence type="ECO:0000313" key="2">
    <source>
        <dbReference type="EMBL" id="MBK1809638.1"/>
    </source>
</evidence>
<protein>
    <submittedName>
        <fullName evidence="2">Glucosaminidase domain-containing protein</fullName>
    </submittedName>
</protein>
<accession>A0ABS1EJX3</accession>
<sequence length="648" mass="72824">MVLNSVKAQAATIQIKGLSTDRQTAKVGETVNISASAIGSINLLYKFSIYDGAKWYTLQDYTSRANTQWVPYRASTSKIKVEVKDRYNKSVATVYKQINYQVYSTVKAQSITTNVSSPSNIGTTVKFTTNINLANGVLYKYSIYNGQVWSVLRDYTYDMTYNWNPTNIGKYKVRVDIKQANSLRNPDTYIETSYEVKNPIATISSVTFDKVSPALINAPITISAVGGGTTNILYKFMVDKGTGWSTLNDYSNSSKFIWTPMTEGTYKIRVEVKNQGSTSYYDNYMEKTFIVASIPQIDDLSTNLASPRRLGNTITATTKVVGGSTILYRYWINDGIQWTLVRDYSNNNSYNWVPIKEGKYKIKVDIKDTTSSRSLDNYKEIDFEILRYGVVSYVDTKLGLESFVDSQMALYTKPQAWSNGNWINATKDQVTYYANPNNFINDYGIYQFLKLNYVEGITVEDLNNVLVGKGVLQGKGAAFIEAGKTYNINPVYLVAHSLLETGNGTSALATGITVSAVHEIFGDDKSKLIPIAVPVKVYNVYGVAAYDSNPDLWGSENAYKQGWSTVDKAIIGGAKFISQSYINSTTYKQDTLYKMRWDIASIYKSPNTLYAHQYATDIGWAYKQSQIMKTIISKMNNSMFYYEVPKFN</sequence>
<comment type="caution">
    <text evidence="2">The sequence shown here is derived from an EMBL/GenBank/DDBJ whole genome shotgun (WGS) entry which is preliminary data.</text>
</comment>
<proteinExistence type="predicted"/>
<dbReference type="SMART" id="SM00047">
    <property type="entry name" value="LYZ2"/>
    <property type="match status" value="1"/>
</dbReference>
<evidence type="ECO:0000259" key="1">
    <source>
        <dbReference type="SMART" id="SM00047"/>
    </source>
</evidence>
<dbReference type="EMBL" id="JAENHN010000009">
    <property type="protein sequence ID" value="MBK1809638.1"/>
    <property type="molecule type" value="Genomic_DNA"/>
</dbReference>
<reference evidence="3" key="1">
    <citation type="submission" date="2021-01" db="EMBL/GenBank/DDBJ databases">
        <title>Genome public.</title>
        <authorList>
            <person name="Liu C."/>
            <person name="Sun Q."/>
        </authorList>
    </citation>
    <scope>NUCLEOTIDE SEQUENCE [LARGE SCALE GENOMIC DNA]</scope>
    <source>
        <strain evidence="3">YIM B02505</strain>
    </source>
</reference>
<organism evidence="2 3">
    <name type="scientific">Clostridium yunnanense</name>
    <dbReference type="NCBI Taxonomy" id="2800325"/>
    <lineage>
        <taxon>Bacteria</taxon>
        <taxon>Bacillati</taxon>
        <taxon>Bacillota</taxon>
        <taxon>Clostridia</taxon>
        <taxon>Eubacteriales</taxon>
        <taxon>Clostridiaceae</taxon>
        <taxon>Clostridium</taxon>
    </lineage>
</organism>
<evidence type="ECO:0000313" key="3">
    <source>
        <dbReference type="Proteomes" id="UP000596739"/>
    </source>
</evidence>
<dbReference type="Gene3D" id="1.10.530.10">
    <property type="match status" value="1"/>
</dbReference>
<dbReference type="InterPro" id="IPR002901">
    <property type="entry name" value="MGlyc_endo_b_GlcNAc-like_dom"/>
</dbReference>
<dbReference type="Proteomes" id="UP000596739">
    <property type="component" value="Unassembled WGS sequence"/>
</dbReference>
<dbReference type="Pfam" id="PF01832">
    <property type="entry name" value="Glucosaminidase"/>
    <property type="match status" value="1"/>
</dbReference>
<feature type="domain" description="Mannosyl-glycoprotein endo-beta-N-acetylglucosamidase-like" evidence="1">
    <location>
        <begin position="464"/>
        <end position="643"/>
    </location>
</feature>
<name>A0ABS1EJX3_9CLOT</name>
<keyword evidence="3" id="KW-1185">Reference proteome</keyword>